<name>A0A4Y7RJA9_9FIRM</name>
<dbReference type="Proteomes" id="UP000297597">
    <property type="component" value="Unassembled WGS sequence"/>
</dbReference>
<evidence type="ECO:0000313" key="1">
    <source>
        <dbReference type="EMBL" id="TEB09098.1"/>
    </source>
</evidence>
<sequence length="63" mass="7072">MANCLLAEGLDLEAGQLLTENANERTCFMAYSRALWFFRTQGAGSEADQYLKETLRSNCHVPD</sequence>
<accession>A0A4Y7RJA9</accession>
<organism evidence="1 2">
    <name type="scientific">Pelotomaculum propionicicum</name>
    <dbReference type="NCBI Taxonomy" id="258475"/>
    <lineage>
        <taxon>Bacteria</taxon>
        <taxon>Bacillati</taxon>
        <taxon>Bacillota</taxon>
        <taxon>Clostridia</taxon>
        <taxon>Eubacteriales</taxon>
        <taxon>Desulfotomaculaceae</taxon>
        <taxon>Pelotomaculum</taxon>
    </lineage>
</organism>
<dbReference type="EMBL" id="QFFZ01000059">
    <property type="protein sequence ID" value="TEB09098.1"/>
    <property type="molecule type" value="Genomic_DNA"/>
</dbReference>
<reference evidence="1 2" key="1">
    <citation type="journal article" date="2018" name="Environ. Microbiol.">
        <title>Novel energy conservation strategies and behaviour of Pelotomaculum schinkii driving syntrophic propionate catabolism.</title>
        <authorList>
            <person name="Hidalgo-Ahumada C.A.P."/>
            <person name="Nobu M.K."/>
            <person name="Narihiro T."/>
            <person name="Tamaki H."/>
            <person name="Liu W.T."/>
            <person name="Kamagata Y."/>
            <person name="Stams A.J.M."/>
            <person name="Imachi H."/>
            <person name="Sousa D.Z."/>
        </authorList>
    </citation>
    <scope>NUCLEOTIDE SEQUENCE [LARGE SCALE GENOMIC DNA]</scope>
    <source>
        <strain evidence="1 2">MGP</strain>
    </source>
</reference>
<protein>
    <submittedName>
        <fullName evidence="1">Uncharacterized protein</fullName>
    </submittedName>
</protein>
<dbReference type="AlphaFoldDB" id="A0A4Y7RJA9"/>
<gene>
    <name evidence="1" type="ORF">Pmgp_03380</name>
</gene>
<proteinExistence type="predicted"/>
<evidence type="ECO:0000313" key="2">
    <source>
        <dbReference type="Proteomes" id="UP000297597"/>
    </source>
</evidence>
<comment type="caution">
    <text evidence="1">The sequence shown here is derived from an EMBL/GenBank/DDBJ whole genome shotgun (WGS) entry which is preliminary data.</text>
</comment>
<keyword evidence="2" id="KW-1185">Reference proteome</keyword>
<dbReference type="RefSeq" id="WP_134215481.1">
    <property type="nucleotide sequence ID" value="NZ_QFFZ01000059.1"/>
</dbReference>